<dbReference type="OrthoDB" id="5296609at2"/>
<dbReference type="RefSeq" id="WP_009851090.1">
    <property type="nucleotide sequence ID" value="NZ_DS022295.1"/>
</dbReference>
<dbReference type="InterPro" id="IPR036714">
    <property type="entry name" value="SDH_sf"/>
</dbReference>
<keyword evidence="2" id="KW-1185">Reference proteome</keyword>
<dbReference type="Gene3D" id="1.10.150.250">
    <property type="entry name" value="Flavinator of succinate dehydrogenase"/>
    <property type="match status" value="1"/>
</dbReference>
<comment type="caution">
    <text evidence="1">The sequence shown here is derived from an EMBL/GenBank/DDBJ whole genome shotgun (WGS) entry which is preliminary data.</text>
</comment>
<evidence type="ECO:0000313" key="2">
    <source>
        <dbReference type="Proteomes" id="UP000005297"/>
    </source>
</evidence>
<dbReference type="STRING" id="314344.AL013_04070"/>
<proteinExistence type="predicted"/>
<evidence type="ECO:0000313" key="1">
    <source>
        <dbReference type="EMBL" id="EAU55944.1"/>
    </source>
</evidence>
<dbReference type="Proteomes" id="UP000005297">
    <property type="component" value="Unassembled WGS sequence"/>
</dbReference>
<dbReference type="EMBL" id="AATS01000001">
    <property type="protein sequence ID" value="EAU55944.1"/>
    <property type="molecule type" value="Genomic_DNA"/>
</dbReference>
<accession>Q0F3J7</accession>
<dbReference type="InParanoid" id="Q0F3J7"/>
<dbReference type="AlphaFoldDB" id="Q0F3J7"/>
<organism evidence="1 2">
    <name type="scientific">Mariprofundus ferrooxydans PV-1</name>
    <dbReference type="NCBI Taxonomy" id="314345"/>
    <lineage>
        <taxon>Bacteria</taxon>
        <taxon>Pseudomonadati</taxon>
        <taxon>Pseudomonadota</taxon>
        <taxon>Candidatius Mariprofundia</taxon>
        <taxon>Mariprofundales</taxon>
        <taxon>Mariprofundaceae</taxon>
        <taxon>Mariprofundus</taxon>
    </lineage>
</organism>
<protein>
    <submittedName>
        <fullName evidence="1">Uncharacterized protein</fullName>
    </submittedName>
</protein>
<reference evidence="1 2" key="1">
    <citation type="submission" date="2006-09" db="EMBL/GenBank/DDBJ databases">
        <authorList>
            <person name="Emerson D."/>
            <person name="Ferriera S."/>
            <person name="Johnson J."/>
            <person name="Kravitz S."/>
            <person name="Halpern A."/>
            <person name="Remington K."/>
            <person name="Beeson K."/>
            <person name="Tran B."/>
            <person name="Rogers Y.-H."/>
            <person name="Friedman R."/>
            <person name="Venter J.C."/>
        </authorList>
    </citation>
    <scope>NUCLEOTIDE SEQUENCE [LARGE SCALE GENOMIC DNA]</scope>
    <source>
        <strain evidence="1 2">PV-1</strain>
    </source>
</reference>
<name>Q0F3J7_9PROT</name>
<dbReference type="SUPFAM" id="SSF109910">
    <property type="entry name" value="YgfY-like"/>
    <property type="match status" value="1"/>
</dbReference>
<dbReference type="HOGENOM" id="CLU_2666795_0_0_0"/>
<gene>
    <name evidence="1" type="ORF">SPV1_03968</name>
</gene>
<sequence>MQESELAIRRLRYRLNRQGMLELDAWLAGLMQADFQLAGVVDAIESLLCCEPPLLQAMMHGESPVPEVLKPWLIN</sequence>